<dbReference type="Proteomes" id="UP000800036">
    <property type="component" value="Unassembled WGS sequence"/>
</dbReference>
<dbReference type="EMBL" id="ML976745">
    <property type="protein sequence ID" value="KAF1966472.1"/>
    <property type="molecule type" value="Genomic_DNA"/>
</dbReference>
<evidence type="ECO:0000313" key="3">
    <source>
        <dbReference type="Proteomes" id="UP000800036"/>
    </source>
</evidence>
<proteinExistence type="predicted"/>
<keyword evidence="3" id="KW-1185">Reference proteome</keyword>
<dbReference type="OrthoDB" id="5086500at2759"/>
<organism evidence="2 3">
    <name type="scientific">Bimuria novae-zelandiae CBS 107.79</name>
    <dbReference type="NCBI Taxonomy" id="1447943"/>
    <lineage>
        <taxon>Eukaryota</taxon>
        <taxon>Fungi</taxon>
        <taxon>Dikarya</taxon>
        <taxon>Ascomycota</taxon>
        <taxon>Pezizomycotina</taxon>
        <taxon>Dothideomycetes</taxon>
        <taxon>Pleosporomycetidae</taxon>
        <taxon>Pleosporales</taxon>
        <taxon>Massarineae</taxon>
        <taxon>Didymosphaeriaceae</taxon>
        <taxon>Bimuria</taxon>
    </lineage>
</organism>
<sequence>MLSQSSLLAVATAALTSTASAAMGPSFSTGPVGNGAYIIESTSTLTLPTVPADQNNDLSLWVGMGTSNGDLIQSIVDNFQSRDWDIFAYTLVKTGENSQMPVQTASTPATKGDTVTMHYKFDESSGNYTQLVSINGKQIAELSTSSGQAQGWGSAVECGENTCGTVPAHKWSDTKIVLSSADPNFAQTLGKGPGVTGELSTSDGGVTWTATDINVPEFTFGS</sequence>
<feature type="chain" id="PRO_5025601461" description="Concanavalin A-like lectin/glucanase" evidence="1">
    <location>
        <begin position="22"/>
        <end position="222"/>
    </location>
</feature>
<keyword evidence="1" id="KW-0732">Signal</keyword>
<evidence type="ECO:0008006" key="4">
    <source>
        <dbReference type="Google" id="ProtNLM"/>
    </source>
</evidence>
<protein>
    <recommendedName>
        <fullName evidence="4">Concanavalin A-like lectin/glucanase</fullName>
    </recommendedName>
</protein>
<dbReference type="AlphaFoldDB" id="A0A6A5URS5"/>
<gene>
    <name evidence="2" type="ORF">BU23DRAFT_517915</name>
</gene>
<name>A0A6A5URS5_9PLEO</name>
<feature type="signal peptide" evidence="1">
    <location>
        <begin position="1"/>
        <end position="21"/>
    </location>
</feature>
<evidence type="ECO:0000313" key="2">
    <source>
        <dbReference type="EMBL" id="KAF1966472.1"/>
    </source>
</evidence>
<accession>A0A6A5URS5</accession>
<reference evidence="2" key="1">
    <citation type="journal article" date="2020" name="Stud. Mycol.">
        <title>101 Dothideomycetes genomes: a test case for predicting lifestyles and emergence of pathogens.</title>
        <authorList>
            <person name="Haridas S."/>
            <person name="Albert R."/>
            <person name="Binder M."/>
            <person name="Bloem J."/>
            <person name="Labutti K."/>
            <person name="Salamov A."/>
            <person name="Andreopoulos B."/>
            <person name="Baker S."/>
            <person name="Barry K."/>
            <person name="Bills G."/>
            <person name="Bluhm B."/>
            <person name="Cannon C."/>
            <person name="Castanera R."/>
            <person name="Culley D."/>
            <person name="Daum C."/>
            <person name="Ezra D."/>
            <person name="Gonzalez J."/>
            <person name="Henrissat B."/>
            <person name="Kuo A."/>
            <person name="Liang C."/>
            <person name="Lipzen A."/>
            <person name="Lutzoni F."/>
            <person name="Magnuson J."/>
            <person name="Mondo S."/>
            <person name="Nolan M."/>
            <person name="Ohm R."/>
            <person name="Pangilinan J."/>
            <person name="Park H.-J."/>
            <person name="Ramirez L."/>
            <person name="Alfaro M."/>
            <person name="Sun H."/>
            <person name="Tritt A."/>
            <person name="Yoshinaga Y."/>
            <person name="Zwiers L.-H."/>
            <person name="Turgeon B."/>
            <person name="Goodwin S."/>
            <person name="Spatafora J."/>
            <person name="Crous P."/>
            <person name="Grigoriev I."/>
        </authorList>
    </citation>
    <scope>NUCLEOTIDE SEQUENCE</scope>
    <source>
        <strain evidence="2">CBS 107.79</strain>
    </source>
</reference>
<evidence type="ECO:0000256" key="1">
    <source>
        <dbReference type="SAM" id="SignalP"/>
    </source>
</evidence>